<organism evidence="1 2">
    <name type="scientific">Akkermansia biwaensis</name>
    <dbReference type="NCBI Taxonomy" id="2946555"/>
    <lineage>
        <taxon>Bacteria</taxon>
        <taxon>Pseudomonadati</taxon>
        <taxon>Verrucomicrobiota</taxon>
        <taxon>Verrucomicrobiia</taxon>
        <taxon>Verrucomicrobiales</taxon>
        <taxon>Akkermansiaceae</taxon>
        <taxon>Akkermansia</taxon>
    </lineage>
</organism>
<dbReference type="Proteomes" id="UP001062263">
    <property type="component" value="Chromosome"/>
</dbReference>
<keyword evidence="2" id="KW-1185">Reference proteome</keyword>
<sequence length="293" mass="32404">MKRYGIPGICLILGASLGAAAPEKDGKEEKQPVRIEFVSVGLSKRARKEKIPLELNVEAILSVKEPLSFAVWEHSGVQYLEAVDSAGRKLAPVEFDISPFQSSRKGWRQTGMRGTAGEIPLPGVSWIRLQGVWRISLARTLKSRVYELPLSKGAEMDVPLPGNSEEGEDGVDVVSVQGPSAGKLVLEDYSTYENQDGKMARVMIGLKADSAFRLDSFEILNEKDESLKAFPSGTNYSSDGDDSSAYWAKCFVFKEPEKLEKLRFRILYQIPHETVVVPVDVKLGMRGEIRKGK</sequence>
<gene>
    <name evidence="1" type="ORF">Abiwalacus_03260</name>
</gene>
<dbReference type="RefSeq" id="WP_215435337.1">
    <property type="nucleotide sequence ID" value="NZ_AP025943.1"/>
</dbReference>
<evidence type="ECO:0008006" key="3">
    <source>
        <dbReference type="Google" id="ProtNLM"/>
    </source>
</evidence>
<reference evidence="1" key="1">
    <citation type="submission" date="2022-06" db="EMBL/GenBank/DDBJ databases">
        <title>Akkermansia biwalacus sp. nov., an anaerobic mucin-degrading bacterium isolated from human intestine.</title>
        <authorList>
            <person name="Kobayashi Y."/>
            <person name="Inoue S."/>
            <person name="Kawahara T."/>
            <person name="Kohda N."/>
        </authorList>
    </citation>
    <scope>NUCLEOTIDE SEQUENCE</scope>
    <source>
        <strain evidence="1">WON2089</strain>
    </source>
</reference>
<evidence type="ECO:0000313" key="1">
    <source>
        <dbReference type="EMBL" id="BDL42752.1"/>
    </source>
</evidence>
<name>A0ABN6QHY7_9BACT</name>
<protein>
    <recommendedName>
        <fullName evidence="3">DUF5643 domain-containing protein</fullName>
    </recommendedName>
</protein>
<dbReference type="EMBL" id="AP025943">
    <property type="protein sequence ID" value="BDL42752.1"/>
    <property type="molecule type" value="Genomic_DNA"/>
</dbReference>
<proteinExistence type="predicted"/>
<accession>A0ABN6QHY7</accession>
<evidence type="ECO:0000313" key="2">
    <source>
        <dbReference type="Proteomes" id="UP001062263"/>
    </source>
</evidence>